<evidence type="ECO:0000313" key="1">
    <source>
        <dbReference type="EMBL" id="KRY04731.1"/>
    </source>
</evidence>
<feature type="non-terminal residue" evidence="1">
    <location>
        <position position="1"/>
    </location>
</feature>
<protein>
    <submittedName>
        <fullName evidence="1">Uncharacterized protein</fullName>
    </submittedName>
</protein>
<dbReference type="AlphaFoldDB" id="A0A0V0YX95"/>
<dbReference type="EMBL" id="JYDQ01001750">
    <property type="protein sequence ID" value="KRY04731.1"/>
    <property type="molecule type" value="Genomic_DNA"/>
</dbReference>
<gene>
    <name evidence="1" type="ORF">T12_14265</name>
</gene>
<proteinExistence type="predicted"/>
<feature type="non-terminal residue" evidence="1">
    <location>
        <position position="60"/>
    </location>
</feature>
<dbReference type="Proteomes" id="UP000054783">
    <property type="component" value="Unassembled WGS sequence"/>
</dbReference>
<keyword evidence="2" id="KW-1185">Reference proteome</keyword>
<sequence length="60" mass="6767">LDNNYNSSQTVLSPLRRVSNQLLKVLMCSHVIQSSHCSGCLERRLFLCSSTYGVTKVEFC</sequence>
<comment type="caution">
    <text evidence="1">The sequence shown here is derived from an EMBL/GenBank/DDBJ whole genome shotgun (WGS) entry which is preliminary data.</text>
</comment>
<evidence type="ECO:0000313" key="2">
    <source>
        <dbReference type="Proteomes" id="UP000054783"/>
    </source>
</evidence>
<name>A0A0V0YX95_9BILA</name>
<accession>A0A0V0YX95</accession>
<reference evidence="1 2" key="1">
    <citation type="submission" date="2015-01" db="EMBL/GenBank/DDBJ databases">
        <title>Evolution of Trichinella species and genotypes.</title>
        <authorList>
            <person name="Korhonen P.K."/>
            <person name="Edoardo P."/>
            <person name="Giuseppe L.R."/>
            <person name="Gasser R.B."/>
        </authorList>
    </citation>
    <scope>NUCLEOTIDE SEQUENCE [LARGE SCALE GENOMIC DNA]</scope>
    <source>
        <strain evidence="1">ISS2496</strain>
    </source>
</reference>
<organism evidence="1 2">
    <name type="scientific">Trichinella patagoniensis</name>
    <dbReference type="NCBI Taxonomy" id="990121"/>
    <lineage>
        <taxon>Eukaryota</taxon>
        <taxon>Metazoa</taxon>
        <taxon>Ecdysozoa</taxon>
        <taxon>Nematoda</taxon>
        <taxon>Enoplea</taxon>
        <taxon>Dorylaimia</taxon>
        <taxon>Trichinellida</taxon>
        <taxon>Trichinellidae</taxon>
        <taxon>Trichinella</taxon>
    </lineage>
</organism>